<sequence length="124" mass="13392">MGRGISQVRPRAAFGRAPAPSVPIPATKENPPDRPGNHWDRNKHTDELDLSDTSFAYNALAAIKPLACCLVSIARNTAKESPCASKHLSQADFGQGIRLEFLHKNFGCSDFNSALISANTRSTT</sequence>
<feature type="compositionally biased region" description="Low complexity" evidence="1">
    <location>
        <begin position="9"/>
        <end position="19"/>
    </location>
</feature>
<feature type="region of interest" description="Disordered" evidence="1">
    <location>
        <begin position="1"/>
        <end position="45"/>
    </location>
</feature>
<keyword evidence="3" id="KW-1185">Reference proteome</keyword>
<gene>
    <name evidence="2" type="ORF">NDU88_001421</name>
</gene>
<dbReference type="AlphaFoldDB" id="A0AAV7U754"/>
<dbReference type="EMBL" id="JANPWB010000005">
    <property type="protein sequence ID" value="KAJ1184618.1"/>
    <property type="molecule type" value="Genomic_DNA"/>
</dbReference>
<organism evidence="2 3">
    <name type="scientific">Pleurodeles waltl</name>
    <name type="common">Iberian ribbed newt</name>
    <dbReference type="NCBI Taxonomy" id="8319"/>
    <lineage>
        <taxon>Eukaryota</taxon>
        <taxon>Metazoa</taxon>
        <taxon>Chordata</taxon>
        <taxon>Craniata</taxon>
        <taxon>Vertebrata</taxon>
        <taxon>Euteleostomi</taxon>
        <taxon>Amphibia</taxon>
        <taxon>Batrachia</taxon>
        <taxon>Caudata</taxon>
        <taxon>Salamandroidea</taxon>
        <taxon>Salamandridae</taxon>
        <taxon>Pleurodelinae</taxon>
        <taxon>Pleurodeles</taxon>
    </lineage>
</organism>
<evidence type="ECO:0000313" key="2">
    <source>
        <dbReference type="EMBL" id="KAJ1184618.1"/>
    </source>
</evidence>
<proteinExistence type="predicted"/>
<name>A0AAV7U754_PLEWA</name>
<comment type="caution">
    <text evidence="2">The sequence shown here is derived from an EMBL/GenBank/DDBJ whole genome shotgun (WGS) entry which is preliminary data.</text>
</comment>
<evidence type="ECO:0000313" key="3">
    <source>
        <dbReference type="Proteomes" id="UP001066276"/>
    </source>
</evidence>
<dbReference type="Proteomes" id="UP001066276">
    <property type="component" value="Chromosome 3_1"/>
</dbReference>
<reference evidence="2" key="1">
    <citation type="journal article" date="2022" name="bioRxiv">
        <title>Sequencing and chromosome-scale assembly of the giantPleurodeles waltlgenome.</title>
        <authorList>
            <person name="Brown T."/>
            <person name="Elewa A."/>
            <person name="Iarovenko S."/>
            <person name="Subramanian E."/>
            <person name="Araus A.J."/>
            <person name="Petzold A."/>
            <person name="Susuki M."/>
            <person name="Suzuki K.-i.T."/>
            <person name="Hayashi T."/>
            <person name="Toyoda A."/>
            <person name="Oliveira C."/>
            <person name="Osipova E."/>
            <person name="Leigh N.D."/>
            <person name="Simon A."/>
            <person name="Yun M.H."/>
        </authorList>
    </citation>
    <scope>NUCLEOTIDE SEQUENCE</scope>
    <source>
        <strain evidence="2">20211129_DDA</strain>
        <tissue evidence="2">Liver</tissue>
    </source>
</reference>
<feature type="compositionally biased region" description="Basic and acidic residues" evidence="1">
    <location>
        <begin position="30"/>
        <end position="45"/>
    </location>
</feature>
<protein>
    <submittedName>
        <fullName evidence="2">Uncharacterized protein</fullName>
    </submittedName>
</protein>
<accession>A0AAV7U754</accession>
<evidence type="ECO:0000256" key="1">
    <source>
        <dbReference type="SAM" id="MobiDB-lite"/>
    </source>
</evidence>